<gene>
    <name evidence="3" type="ORF">HDK90DRAFT_531085</name>
</gene>
<name>A0ABR1YZ11_9PEZI</name>
<feature type="compositionally biased region" description="Acidic residues" evidence="1">
    <location>
        <begin position="14"/>
        <end position="26"/>
    </location>
</feature>
<evidence type="ECO:0000256" key="1">
    <source>
        <dbReference type="SAM" id="MobiDB-lite"/>
    </source>
</evidence>
<evidence type="ECO:0000313" key="3">
    <source>
        <dbReference type="EMBL" id="KAK8243923.1"/>
    </source>
</evidence>
<feature type="region of interest" description="Disordered" evidence="1">
    <location>
        <begin position="1"/>
        <end position="56"/>
    </location>
</feature>
<dbReference type="Proteomes" id="UP001492380">
    <property type="component" value="Unassembled WGS sequence"/>
</dbReference>
<feature type="region of interest" description="Disordered" evidence="1">
    <location>
        <begin position="410"/>
        <end position="436"/>
    </location>
</feature>
<organism evidence="3 4">
    <name type="scientific">Phyllosticta capitalensis</name>
    <dbReference type="NCBI Taxonomy" id="121624"/>
    <lineage>
        <taxon>Eukaryota</taxon>
        <taxon>Fungi</taxon>
        <taxon>Dikarya</taxon>
        <taxon>Ascomycota</taxon>
        <taxon>Pezizomycotina</taxon>
        <taxon>Dothideomycetes</taxon>
        <taxon>Dothideomycetes incertae sedis</taxon>
        <taxon>Botryosphaeriales</taxon>
        <taxon>Phyllostictaceae</taxon>
        <taxon>Phyllosticta</taxon>
    </lineage>
</organism>
<dbReference type="EMBL" id="JBBWRZ010000002">
    <property type="protein sequence ID" value="KAK8243923.1"/>
    <property type="molecule type" value="Genomic_DNA"/>
</dbReference>
<proteinExistence type="predicted"/>
<comment type="caution">
    <text evidence="3">The sequence shown here is derived from an EMBL/GenBank/DDBJ whole genome shotgun (WGS) entry which is preliminary data.</text>
</comment>
<dbReference type="PANTHER" id="PTHR42085">
    <property type="entry name" value="F-BOX DOMAIN-CONTAINING PROTEIN"/>
    <property type="match status" value="1"/>
</dbReference>
<dbReference type="InterPro" id="IPR038883">
    <property type="entry name" value="AN11006-like"/>
</dbReference>
<keyword evidence="4" id="KW-1185">Reference proteome</keyword>
<dbReference type="Pfam" id="PF24864">
    <property type="entry name" value="DUF7730"/>
    <property type="match status" value="1"/>
</dbReference>
<evidence type="ECO:0000259" key="2">
    <source>
        <dbReference type="Pfam" id="PF24864"/>
    </source>
</evidence>
<protein>
    <recommendedName>
        <fullName evidence="2">DUF7730 domain-containing protein</fullName>
    </recommendedName>
</protein>
<reference evidence="3 4" key="1">
    <citation type="submission" date="2024-04" db="EMBL/GenBank/DDBJ databases">
        <title>Phyllosticta paracitricarpa is synonymous to the EU quarantine fungus P. citricarpa based on phylogenomic analyses.</title>
        <authorList>
            <consortium name="Lawrence Berkeley National Laboratory"/>
            <person name="Van Ingen-Buijs V.A."/>
            <person name="Van Westerhoven A.C."/>
            <person name="Haridas S."/>
            <person name="Skiadas P."/>
            <person name="Martin F."/>
            <person name="Groenewald J.Z."/>
            <person name="Crous P.W."/>
            <person name="Seidl M.F."/>
        </authorList>
    </citation>
    <scope>NUCLEOTIDE SEQUENCE [LARGE SCALE GENOMIC DNA]</scope>
    <source>
        <strain evidence="3 4">CBS 123374</strain>
    </source>
</reference>
<dbReference type="InterPro" id="IPR056632">
    <property type="entry name" value="DUF7730"/>
</dbReference>
<sequence>MEQDLDPTALVESDNLDDPNESDDSDQALFVPAAETPHIEAPDQVGSQSSDDDDDDDWKIVEGIELAHDVPSIKLLSVSQTAHVNLQNNARSYKISIEASSAFPIAIGGIEQMNRARGGRAGTSVVRLVTQHYLSHFWKLSIELRELIYRYAIMSDSPIGIGAYGTRWDSPNAKSERTAQIVRKQGKFSELWTRARGETLTLGLLTANKQLYTEAIGVLYSANIFSVHVRGLKTFLDKAGGKVDRHIRRLRLELLDRGPGSGDYLRAFNEISCLSRLPNLKELQLDFSLMGWKIVQLFAAKDFFRHAHRWIAEVAKKHDDKFAAVKLIKAVSKPPSGVPRYRNKHEPVSKEYRKEATSHFSVDLKKFIENPSLARKDELDRFFESGYIPRSYFGFEWNRWRILDDVRSRQQAEGGANATTDIELETGWPVDDDDDD</sequence>
<accession>A0ABR1YZ11</accession>
<evidence type="ECO:0000313" key="4">
    <source>
        <dbReference type="Proteomes" id="UP001492380"/>
    </source>
</evidence>
<feature type="domain" description="DUF7730" evidence="2">
    <location>
        <begin position="135"/>
        <end position="253"/>
    </location>
</feature>
<dbReference type="PANTHER" id="PTHR42085:SF2">
    <property type="entry name" value="F-BOX DOMAIN-CONTAINING PROTEIN"/>
    <property type="match status" value="1"/>
</dbReference>